<sequence>MPGFFIEVVEPLTTSVAPVLIGALALHGMLKARTGWRRHMAKVAAWTGTAAVAYASSLLVGWCFADVFSALGALVAQALSSASSLAGVLAHASTQHGDAYVLAAVFALCIQPATNFWQYLTNPPSAIWWN</sequence>
<evidence type="ECO:0000313" key="3">
    <source>
        <dbReference type="Proteomes" id="UP000060630"/>
    </source>
</evidence>
<keyword evidence="1" id="KW-1133">Transmembrane helix</keyword>
<comment type="caution">
    <text evidence="2">The sequence shown here is derived from an EMBL/GenBank/DDBJ whole genome shotgun (WGS) entry which is preliminary data.</text>
</comment>
<feature type="transmembrane region" description="Helical" evidence="1">
    <location>
        <begin position="68"/>
        <end position="92"/>
    </location>
</feature>
<accession>A0A106QD59</accession>
<organism evidence="2 3">
    <name type="scientific">Burkholderia ubonensis</name>
    <dbReference type="NCBI Taxonomy" id="101571"/>
    <lineage>
        <taxon>Bacteria</taxon>
        <taxon>Pseudomonadati</taxon>
        <taxon>Pseudomonadota</taxon>
        <taxon>Betaproteobacteria</taxon>
        <taxon>Burkholderiales</taxon>
        <taxon>Burkholderiaceae</taxon>
        <taxon>Burkholderia</taxon>
        <taxon>Burkholderia cepacia complex</taxon>
    </lineage>
</organism>
<feature type="transmembrane region" description="Helical" evidence="1">
    <location>
        <begin position="12"/>
        <end position="31"/>
    </location>
</feature>
<dbReference type="EMBL" id="LPHD01000049">
    <property type="protein sequence ID" value="KWA83919.1"/>
    <property type="molecule type" value="Genomic_DNA"/>
</dbReference>
<dbReference type="RefSeq" id="WP_060192220.1">
    <property type="nucleotide sequence ID" value="NZ_LPHD01000049.1"/>
</dbReference>
<evidence type="ECO:0000313" key="2">
    <source>
        <dbReference type="EMBL" id="KWA83919.1"/>
    </source>
</evidence>
<dbReference type="AlphaFoldDB" id="A0A106QD59"/>
<dbReference type="Proteomes" id="UP000060630">
    <property type="component" value="Unassembled WGS sequence"/>
</dbReference>
<feature type="transmembrane region" description="Helical" evidence="1">
    <location>
        <begin position="99"/>
        <end position="120"/>
    </location>
</feature>
<name>A0A106QD59_9BURK</name>
<protein>
    <submittedName>
        <fullName evidence="2">Uncharacterized protein</fullName>
    </submittedName>
</protein>
<gene>
    <name evidence="2" type="ORF">WL29_21370</name>
</gene>
<reference evidence="2 3" key="1">
    <citation type="submission" date="2015-11" db="EMBL/GenBank/DDBJ databases">
        <title>Expanding the genomic diversity of Burkholderia species for the development of highly accurate diagnostics.</title>
        <authorList>
            <person name="Sahl J."/>
            <person name="Keim P."/>
            <person name="Wagner D."/>
        </authorList>
    </citation>
    <scope>NUCLEOTIDE SEQUENCE [LARGE SCALE GENOMIC DNA]</scope>
    <source>
        <strain evidence="2 3">MSMB2087WGS</strain>
    </source>
</reference>
<evidence type="ECO:0000256" key="1">
    <source>
        <dbReference type="SAM" id="Phobius"/>
    </source>
</evidence>
<keyword evidence="1" id="KW-0812">Transmembrane</keyword>
<feature type="transmembrane region" description="Helical" evidence="1">
    <location>
        <begin position="43"/>
        <end position="62"/>
    </location>
</feature>
<keyword evidence="1" id="KW-0472">Membrane</keyword>
<proteinExistence type="predicted"/>